<dbReference type="Proteomes" id="UP000075288">
    <property type="component" value="Unassembled WGS sequence"/>
</dbReference>
<proteinExistence type="predicted"/>
<accession>A0A150K544</accession>
<evidence type="ECO:0000313" key="2">
    <source>
        <dbReference type="Proteomes" id="UP000075288"/>
    </source>
</evidence>
<dbReference type="AlphaFoldDB" id="A0A150K544"/>
<evidence type="ECO:0008006" key="3">
    <source>
        <dbReference type="Google" id="ProtNLM"/>
    </source>
</evidence>
<dbReference type="InterPro" id="IPR009414">
    <property type="entry name" value="DUF1064"/>
</dbReference>
<dbReference type="EMBL" id="LQYG01000024">
    <property type="protein sequence ID" value="KYC64709.1"/>
    <property type="molecule type" value="Genomic_DNA"/>
</dbReference>
<gene>
    <name evidence="1" type="ORF">B4098_3402</name>
</gene>
<dbReference type="Pfam" id="PF06356">
    <property type="entry name" value="DUF1064"/>
    <property type="match status" value="1"/>
</dbReference>
<protein>
    <recommendedName>
        <fullName evidence="3">DUF1064 domain-containing protein</fullName>
    </recommendedName>
</protein>
<comment type="caution">
    <text evidence="1">The sequence shown here is derived from an EMBL/GenBank/DDBJ whole genome shotgun (WGS) entry which is preliminary data.</text>
</comment>
<name>A0A150K544_HEYCO</name>
<organism evidence="1 2">
    <name type="scientific">Heyndrickxia coagulans</name>
    <name type="common">Weizmannia coagulans</name>
    <dbReference type="NCBI Taxonomy" id="1398"/>
    <lineage>
        <taxon>Bacteria</taxon>
        <taxon>Bacillati</taxon>
        <taxon>Bacillota</taxon>
        <taxon>Bacilli</taxon>
        <taxon>Bacillales</taxon>
        <taxon>Bacillaceae</taxon>
        <taxon>Heyndrickxia</taxon>
    </lineage>
</organism>
<sequence length="108" mass="13269">MLEEKRRTGQIRAFERQPVFLLQDSFRKNGKTFRKIEYRADFKIIHNDGTIEIVDVKGYETPEFRIKRKLFEKRYPYTLTIVKYVKKYGGWITLDEYKKRKRDEKRGK</sequence>
<evidence type="ECO:0000313" key="1">
    <source>
        <dbReference type="EMBL" id="KYC64709.1"/>
    </source>
</evidence>
<dbReference type="PATRIC" id="fig|1398.26.peg.1835"/>
<reference evidence="1 2" key="1">
    <citation type="submission" date="2016-01" db="EMBL/GenBank/DDBJ databases">
        <title>Genome Sequences of Twelve Sporeforming Bacillus Species Isolated from Foods.</title>
        <authorList>
            <person name="Berendsen E.M."/>
            <person name="Wells-Bennik M.H."/>
            <person name="Krawcyk A.O."/>
            <person name="De Jong A."/>
            <person name="Holsappel S."/>
            <person name="Eijlander R.T."/>
            <person name="Kuipers O.P."/>
        </authorList>
    </citation>
    <scope>NUCLEOTIDE SEQUENCE [LARGE SCALE GENOMIC DNA]</scope>
    <source>
        <strain evidence="1 2">B4098</strain>
    </source>
</reference>